<comment type="caution">
    <text evidence="1">The sequence shown here is derived from an EMBL/GenBank/DDBJ whole genome shotgun (WGS) entry which is preliminary data.</text>
</comment>
<sequence>MAEAQPIGGQGVALGREGTGLAQVLGQTVSPLQLYISERDKRAGMDATQAVARKKARDKDINDTMDFDPGETWVAAYANVENFTQKNVRDWAIDQFNQGYDTNQISKQLGQRQSAARKMAKKYKQYEGVHTEGREIIKNDKYLGDKNYYQSILNDRFFEEGDSVVKAEKDIDLEGIGGITDDSTGYNKDLIAADFMKMIPEQLISDFKRLEGKLGIEFQEDEFKSKLFLKHPDGSVMTDRFNNPLVGITPEVYNVAIQNRYIANTVNDSVGKDAPDEVKTQFIKEWFTPFDKSSEKHDIKSGFKYDQNDLHASGLTRKDQPRTKARFNTLYNAIWGYDKGALNNAFPGLKGKGATVSFDQSVKGGSPMTAGDIRPTAIIIDFNKKDDSDVFAGYIEETAFEQSDDGTIRIPIMDAEQKMAALHALNKVIDDTQKAAYQVGADNMAMLVDYLRATGQFGSSGGVYEKVETSTVDERGGIY</sequence>
<evidence type="ECO:0000313" key="1">
    <source>
        <dbReference type="EMBL" id="KKM93337.1"/>
    </source>
</evidence>
<accession>A0A0F9PJ82</accession>
<dbReference type="AlphaFoldDB" id="A0A0F9PJ82"/>
<proteinExistence type="predicted"/>
<dbReference type="EMBL" id="LAZR01006279">
    <property type="protein sequence ID" value="KKM93337.1"/>
    <property type="molecule type" value="Genomic_DNA"/>
</dbReference>
<protein>
    <submittedName>
        <fullName evidence="1">Uncharacterized protein</fullName>
    </submittedName>
</protein>
<reference evidence="1" key="1">
    <citation type="journal article" date="2015" name="Nature">
        <title>Complex archaea that bridge the gap between prokaryotes and eukaryotes.</title>
        <authorList>
            <person name="Spang A."/>
            <person name="Saw J.H."/>
            <person name="Jorgensen S.L."/>
            <person name="Zaremba-Niedzwiedzka K."/>
            <person name="Martijn J."/>
            <person name="Lind A.E."/>
            <person name="van Eijk R."/>
            <person name="Schleper C."/>
            <person name="Guy L."/>
            <person name="Ettema T.J."/>
        </authorList>
    </citation>
    <scope>NUCLEOTIDE SEQUENCE</scope>
</reference>
<organism evidence="1">
    <name type="scientific">marine sediment metagenome</name>
    <dbReference type="NCBI Taxonomy" id="412755"/>
    <lineage>
        <taxon>unclassified sequences</taxon>
        <taxon>metagenomes</taxon>
        <taxon>ecological metagenomes</taxon>
    </lineage>
</organism>
<name>A0A0F9PJ82_9ZZZZ</name>
<gene>
    <name evidence="1" type="ORF">LCGC14_1209410</name>
</gene>